<dbReference type="EMBL" id="CP045227">
    <property type="protein sequence ID" value="QFS50530.1"/>
    <property type="molecule type" value="Genomic_DNA"/>
</dbReference>
<proteinExistence type="predicted"/>
<organism evidence="1 2">
    <name type="scientific">Nostoc sphaeroides CCNUC1</name>
    <dbReference type="NCBI Taxonomy" id="2653204"/>
    <lineage>
        <taxon>Bacteria</taxon>
        <taxon>Bacillati</taxon>
        <taxon>Cyanobacteriota</taxon>
        <taxon>Cyanophyceae</taxon>
        <taxon>Nostocales</taxon>
        <taxon>Nostocaceae</taxon>
        <taxon>Nostoc</taxon>
    </lineage>
</organism>
<sequence>MDYDSNGTKPKHLRVKQFAIGFVIRAEVSSLKGKLSGDVYELVVHFYRGDRSS</sequence>
<dbReference type="RefSeq" id="WP_194198980.1">
    <property type="nucleotide sequence ID" value="NZ_CP045227.1"/>
</dbReference>
<keyword evidence="2" id="KW-1185">Reference proteome</keyword>
<dbReference type="Proteomes" id="UP000326678">
    <property type="component" value="Chromosome Gxm2"/>
</dbReference>
<accession>A0A5P8WD34</accession>
<gene>
    <name evidence="1" type="ORF">GXM_08024</name>
</gene>
<dbReference type="KEGG" id="nsh:GXM_08024"/>
<reference evidence="1 2" key="1">
    <citation type="submission" date="2019-10" db="EMBL/GenBank/DDBJ databases">
        <title>Genomic and transcriptomic insights into the perfect genentic adaptation of a filamentous nitrogen-fixing cyanobacterium to rice fields.</title>
        <authorList>
            <person name="Chen Z."/>
        </authorList>
    </citation>
    <scope>NUCLEOTIDE SEQUENCE [LARGE SCALE GENOMIC DNA]</scope>
    <source>
        <strain evidence="1">CCNUC1</strain>
    </source>
</reference>
<dbReference type="AlphaFoldDB" id="A0A5P8WD34"/>
<evidence type="ECO:0000313" key="1">
    <source>
        <dbReference type="EMBL" id="QFS50530.1"/>
    </source>
</evidence>
<name>A0A5P8WD34_9NOSO</name>
<evidence type="ECO:0000313" key="2">
    <source>
        <dbReference type="Proteomes" id="UP000326678"/>
    </source>
</evidence>
<protein>
    <submittedName>
        <fullName evidence="1">Uncharacterized protein</fullName>
    </submittedName>
</protein>